<comment type="subcellular location">
    <subcellularLocation>
        <location evidence="1">Membrane</location>
        <topology evidence="1">Multi-pass membrane protein</topology>
    </subcellularLocation>
</comment>
<evidence type="ECO:0000313" key="7">
    <source>
        <dbReference type="EMBL" id="MDH5834195.1"/>
    </source>
</evidence>
<evidence type="ECO:0000256" key="3">
    <source>
        <dbReference type="ARBA" id="ARBA00022692"/>
    </source>
</evidence>
<keyword evidence="8" id="KW-1185">Reference proteome</keyword>
<dbReference type="RefSeq" id="WP_280578555.1">
    <property type="nucleotide sequence ID" value="NZ_JARXRO010000015.1"/>
</dbReference>
<dbReference type="PANTHER" id="PTHR43243">
    <property type="entry name" value="INNER MEMBRANE TRANSPORTER YGJI-RELATED"/>
    <property type="match status" value="1"/>
</dbReference>
<feature type="transmembrane region" description="Helical" evidence="6">
    <location>
        <begin position="113"/>
        <end position="137"/>
    </location>
</feature>
<feature type="transmembrane region" description="Helical" evidence="6">
    <location>
        <begin position="444"/>
        <end position="461"/>
    </location>
</feature>
<feature type="transmembrane region" description="Helical" evidence="6">
    <location>
        <begin position="467"/>
        <end position="485"/>
    </location>
</feature>
<dbReference type="Proteomes" id="UP001156873">
    <property type="component" value="Unassembled WGS sequence"/>
</dbReference>
<keyword evidence="5 6" id="KW-0472">Membrane</keyword>
<keyword evidence="3 6" id="KW-0812">Transmembrane</keyword>
<feature type="transmembrane region" description="Helical" evidence="6">
    <location>
        <begin position="280"/>
        <end position="304"/>
    </location>
</feature>
<evidence type="ECO:0000256" key="2">
    <source>
        <dbReference type="ARBA" id="ARBA00022448"/>
    </source>
</evidence>
<comment type="caution">
    <text evidence="7">The sequence shown here is derived from an EMBL/GenBank/DDBJ whole genome shotgun (WGS) entry which is preliminary data.</text>
</comment>
<name>A0ABT6JUP5_9GAMM</name>
<sequence>MSKSLFRVKPVEPAPHVDAGEPVEGSLEGEATLKRTLTARHLILLGIGAVIGAGIFVLTGQAAANHAGPAIMLSFVLAGLACAFAGLCYAEFSAMMPVSGSAYSYSYATLGEFTAWFIGWCLVLEYLFASSTVAVGWSGYLVSFLTGTVGIPFPAQLATAPITWTDGEFVRTAGVINLPAVLIVAAVSGLCYVGITQSAFVNAIVVAIKVAVIAAFLGFGVMYVDPANWTPFIPANEGPGQFGMEGVFRAATIVFFAYIGFDAVSTAAGEAKNPQRDMPIGILGSLVVCTLIYIAVCAVLVGMAPFRELDTAKPVATALELAMRADPTANLGWLKTAVEIGAIAGLSSVILVMLMAQPRIFYSMSRDGLLPAMFGRVHRKFHTPYVGTIVVGVAACLLAGFMPLSVLGELVSMGTLIAFATVCLGVLVLRYTRPDLQRPFRVPLFWLVCPLGVLSCLFLFLQSFREHWLIFVLWTLVGQVIYFAYGYRNSKLNRTPASPAA</sequence>
<gene>
    <name evidence="7" type="ORF">QFW81_09695</name>
</gene>
<organism evidence="7 8">
    <name type="scientific">Luteimonas kalidii</name>
    <dbReference type="NCBI Taxonomy" id="3042025"/>
    <lineage>
        <taxon>Bacteria</taxon>
        <taxon>Pseudomonadati</taxon>
        <taxon>Pseudomonadota</taxon>
        <taxon>Gammaproteobacteria</taxon>
        <taxon>Lysobacterales</taxon>
        <taxon>Lysobacteraceae</taxon>
        <taxon>Luteimonas</taxon>
    </lineage>
</organism>
<feature type="transmembrane region" description="Helical" evidence="6">
    <location>
        <begin position="70"/>
        <end position="92"/>
    </location>
</feature>
<evidence type="ECO:0000256" key="5">
    <source>
        <dbReference type="ARBA" id="ARBA00023136"/>
    </source>
</evidence>
<evidence type="ECO:0000256" key="4">
    <source>
        <dbReference type="ARBA" id="ARBA00022989"/>
    </source>
</evidence>
<keyword evidence="4 6" id="KW-1133">Transmembrane helix</keyword>
<accession>A0ABT6JUP5</accession>
<evidence type="ECO:0000256" key="1">
    <source>
        <dbReference type="ARBA" id="ARBA00004141"/>
    </source>
</evidence>
<dbReference type="PIRSF" id="PIRSF006060">
    <property type="entry name" value="AA_transporter"/>
    <property type="match status" value="1"/>
</dbReference>
<dbReference type="Pfam" id="PF13520">
    <property type="entry name" value="AA_permease_2"/>
    <property type="match status" value="1"/>
</dbReference>
<feature type="transmembrane region" description="Helical" evidence="6">
    <location>
        <begin position="410"/>
        <end position="432"/>
    </location>
</feature>
<dbReference type="PANTHER" id="PTHR43243:SF4">
    <property type="entry name" value="CATIONIC AMINO ACID TRANSPORTER 4"/>
    <property type="match status" value="1"/>
</dbReference>
<feature type="transmembrane region" description="Helical" evidence="6">
    <location>
        <begin position="174"/>
        <end position="193"/>
    </location>
</feature>
<evidence type="ECO:0000313" key="8">
    <source>
        <dbReference type="Proteomes" id="UP001156873"/>
    </source>
</evidence>
<keyword evidence="2" id="KW-0813">Transport</keyword>
<dbReference type="Gene3D" id="1.20.1740.10">
    <property type="entry name" value="Amino acid/polyamine transporter I"/>
    <property type="match status" value="1"/>
</dbReference>
<feature type="transmembrane region" description="Helical" evidence="6">
    <location>
        <begin position="200"/>
        <end position="224"/>
    </location>
</feature>
<dbReference type="EMBL" id="JARXRO010000015">
    <property type="protein sequence ID" value="MDH5834195.1"/>
    <property type="molecule type" value="Genomic_DNA"/>
</dbReference>
<feature type="transmembrane region" description="Helical" evidence="6">
    <location>
        <begin position="383"/>
        <end position="404"/>
    </location>
</feature>
<reference evidence="7 8" key="1">
    <citation type="submission" date="2023-04" db="EMBL/GenBank/DDBJ databases">
        <title>Luteimonas sp. M1R5S59.</title>
        <authorList>
            <person name="Sun J.-Q."/>
        </authorList>
    </citation>
    <scope>NUCLEOTIDE SEQUENCE [LARGE SCALE GENOMIC DNA]</scope>
    <source>
        <strain evidence="7 8">M1R5S59</strain>
    </source>
</reference>
<evidence type="ECO:0000256" key="6">
    <source>
        <dbReference type="SAM" id="Phobius"/>
    </source>
</evidence>
<feature type="transmembrane region" description="Helical" evidence="6">
    <location>
        <begin position="340"/>
        <end position="362"/>
    </location>
</feature>
<feature type="transmembrane region" description="Helical" evidence="6">
    <location>
        <begin position="42"/>
        <end position="64"/>
    </location>
</feature>
<protein>
    <submittedName>
        <fullName evidence="7">Amino acid permease</fullName>
    </submittedName>
</protein>
<feature type="transmembrane region" description="Helical" evidence="6">
    <location>
        <begin position="247"/>
        <end position="268"/>
    </location>
</feature>
<proteinExistence type="predicted"/>
<dbReference type="InterPro" id="IPR002293">
    <property type="entry name" value="AA/rel_permease1"/>
</dbReference>